<organism evidence="5 6">
    <name type="scientific">Geodia barretti</name>
    <name type="common">Barrett's horny sponge</name>
    <dbReference type="NCBI Taxonomy" id="519541"/>
    <lineage>
        <taxon>Eukaryota</taxon>
        <taxon>Metazoa</taxon>
        <taxon>Porifera</taxon>
        <taxon>Demospongiae</taxon>
        <taxon>Heteroscleromorpha</taxon>
        <taxon>Tetractinellida</taxon>
        <taxon>Astrophorina</taxon>
        <taxon>Geodiidae</taxon>
        <taxon>Geodia</taxon>
    </lineage>
</organism>
<dbReference type="InterPro" id="IPR027417">
    <property type="entry name" value="P-loop_NTPase"/>
</dbReference>
<dbReference type="Pfam" id="PF08477">
    <property type="entry name" value="Roc"/>
    <property type="match status" value="1"/>
</dbReference>
<comment type="caution">
    <text evidence="5">The sequence shown here is derived from an EMBL/GenBank/DDBJ whole genome shotgun (WGS) entry which is preliminary data.</text>
</comment>
<dbReference type="InterPro" id="IPR002110">
    <property type="entry name" value="Ankyrin_rpt"/>
</dbReference>
<evidence type="ECO:0000256" key="4">
    <source>
        <dbReference type="SAM" id="MobiDB-lite"/>
    </source>
</evidence>
<dbReference type="InterPro" id="IPR036770">
    <property type="entry name" value="Ankyrin_rpt-contain_sf"/>
</dbReference>
<evidence type="ECO:0000256" key="1">
    <source>
        <dbReference type="ARBA" id="ARBA00022737"/>
    </source>
</evidence>
<dbReference type="PANTHER" id="PTHR24126:SF14">
    <property type="entry name" value="ANK_REP_REGION DOMAIN-CONTAINING PROTEIN"/>
    <property type="match status" value="1"/>
</dbReference>
<dbReference type="Gene3D" id="3.30.70.1390">
    <property type="entry name" value="ROC domain from the Parkinson's disease-associated leucine-rich repeat kinase 2"/>
    <property type="match status" value="1"/>
</dbReference>
<keyword evidence="6" id="KW-1185">Reference proteome</keyword>
<dbReference type="Pfam" id="PF13857">
    <property type="entry name" value="Ank_5"/>
    <property type="match status" value="1"/>
</dbReference>
<dbReference type="SUPFAM" id="SSF52540">
    <property type="entry name" value="P-loop containing nucleoside triphosphate hydrolases"/>
    <property type="match status" value="1"/>
</dbReference>
<evidence type="ECO:0000256" key="2">
    <source>
        <dbReference type="ARBA" id="ARBA00023043"/>
    </source>
</evidence>
<keyword evidence="5" id="KW-0418">Kinase</keyword>
<feature type="region of interest" description="Disordered" evidence="4">
    <location>
        <begin position="403"/>
        <end position="501"/>
    </location>
</feature>
<proteinExistence type="predicted"/>
<keyword evidence="5" id="KW-0808">Transferase</keyword>
<evidence type="ECO:0000256" key="3">
    <source>
        <dbReference type="PROSITE-ProRule" id="PRU00023"/>
    </source>
</evidence>
<reference evidence="5" key="1">
    <citation type="submission" date="2023-03" db="EMBL/GenBank/DDBJ databases">
        <authorList>
            <person name="Steffen K."/>
            <person name="Cardenas P."/>
        </authorList>
    </citation>
    <scope>NUCLEOTIDE SEQUENCE</scope>
</reference>
<evidence type="ECO:0000313" key="6">
    <source>
        <dbReference type="Proteomes" id="UP001174909"/>
    </source>
</evidence>
<dbReference type="Pfam" id="PF12796">
    <property type="entry name" value="Ank_2"/>
    <property type="match status" value="1"/>
</dbReference>
<dbReference type="PROSITE" id="PS50088">
    <property type="entry name" value="ANK_REPEAT"/>
    <property type="match status" value="2"/>
</dbReference>
<keyword evidence="2 3" id="KW-0040">ANK repeat</keyword>
<dbReference type="Gene3D" id="1.25.40.20">
    <property type="entry name" value="Ankyrin repeat-containing domain"/>
    <property type="match status" value="1"/>
</dbReference>
<feature type="repeat" description="ANK" evidence="3">
    <location>
        <begin position="121"/>
        <end position="153"/>
    </location>
</feature>
<dbReference type="EMBL" id="CASHTH010000766">
    <property type="protein sequence ID" value="CAI8007371.1"/>
    <property type="molecule type" value="Genomic_DNA"/>
</dbReference>
<dbReference type="AlphaFoldDB" id="A0AA35RBJ2"/>
<name>A0AA35RBJ2_GEOBA</name>
<gene>
    <name evidence="5" type="ORF">GBAR_LOCUS5172</name>
</gene>
<dbReference type="PANTHER" id="PTHR24126">
    <property type="entry name" value="ANKYRIN REPEAT, PH AND SEC7 DOMAIN CONTAINING PROTEIN SECG-RELATED"/>
    <property type="match status" value="1"/>
</dbReference>
<feature type="compositionally biased region" description="Low complexity" evidence="4">
    <location>
        <begin position="490"/>
        <end position="501"/>
    </location>
</feature>
<accession>A0AA35RBJ2</accession>
<dbReference type="PROSITE" id="PS50297">
    <property type="entry name" value="ANK_REP_REGION"/>
    <property type="match status" value="1"/>
</dbReference>
<keyword evidence="1" id="KW-0677">Repeat</keyword>
<feature type="repeat" description="ANK" evidence="3">
    <location>
        <begin position="49"/>
        <end position="82"/>
    </location>
</feature>
<protein>
    <submittedName>
        <fullName evidence="5">Death-associated protein kinase dapk-1</fullName>
    </submittedName>
</protein>
<evidence type="ECO:0000313" key="5">
    <source>
        <dbReference type="EMBL" id="CAI8007371.1"/>
    </source>
</evidence>
<dbReference type="SUPFAM" id="SSF48403">
    <property type="entry name" value="Ankyrin repeat"/>
    <property type="match status" value="1"/>
</dbReference>
<dbReference type="InterPro" id="IPR036388">
    <property type="entry name" value="WH-like_DNA-bd_sf"/>
</dbReference>
<sequence length="676" mass="76018">MATYGTAAQVGGKQRYIESFFVCVKRGDLRYLTELLTKDPEAINAREETGQTLLHHACALGQLEIVIYLLNRRDCSVSEQDDIYQHTPLHMACMYNQNRVVAELLKKLSSVEGGVCIQDKFGWTPLHHAARNGNVELCKLLVANDCRPHIPNELGKTACHYAAEKGHLDVLKYLYDYVERIVSPPVIPDEGVPPTKPTLLHCAALENQTAVVEWLQGRVYPPHTKCRRILDLDGRKTRDEYAEDVASCRGHSALKGILASYRQQYEGWIRDIRSDTVPLDRIKLCICGHARVGKSAMRESLSAPFLRQMLGMTVPVSPEDGSTQHTYGIDIRMMHLSAKDFFNVWDFAGQVDNFITHDFFISTQSTVFTVLVKLTDPIEEQRSQLLLWLGFIKTRNLGQKPFIDSPLEQDSVPMTTHQQPRRRLLTARQMQRPQRKKKAAEPLVRSVSSPLQQNGMETGGTGNGEEEDAGKEKEESGGSGKGRGAEESQAEGAAGGAQNQNRIPKPAAEMYGSYIDPVPVLIVGSHYDKLEGQGAATEAVRKTQQLVDELREQFEEYLSISPRLYPLNCLSAVSKEIKDLKEKLCEVRSELVELQPRYPRVMEKVARQIESLRGEQTNIKVLSWDKLRDLVKSQNQLLSDKQLSYICKCLTDAGVVVYFEEGSPVKSHHHRSRLAV</sequence>
<dbReference type="GO" id="GO:0016301">
    <property type="term" value="F:kinase activity"/>
    <property type="evidence" value="ECO:0007669"/>
    <property type="project" value="UniProtKB-KW"/>
</dbReference>
<dbReference type="Proteomes" id="UP001174909">
    <property type="component" value="Unassembled WGS sequence"/>
</dbReference>
<dbReference type="Gene3D" id="1.10.10.10">
    <property type="entry name" value="Winged helix-like DNA-binding domain superfamily/Winged helix DNA-binding domain"/>
    <property type="match status" value="1"/>
</dbReference>
<dbReference type="SMART" id="SM00248">
    <property type="entry name" value="ANK"/>
    <property type="match status" value="6"/>
</dbReference>